<organism evidence="3 4">
    <name type="scientific">Paenibacillus polysaccharolyticus</name>
    <dbReference type="NCBI Taxonomy" id="582692"/>
    <lineage>
        <taxon>Bacteria</taxon>
        <taxon>Bacillati</taxon>
        <taxon>Bacillota</taxon>
        <taxon>Bacilli</taxon>
        <taxon>Bacillales</taxon>
        <taxon>Paenibacillaceae</taxon>
        <taxon>Paenibacillus</taxon>
    </lineage>
</organism>
<dbReference type="Gene3D" id="3.40.50.1110">
    <property type="entry name" value="SGNH hydrolase"/>
    <property type="match status" value="1"/>
</dbReference>
<sequence>MKKNKNLDSAPWIWRSVSTISIVATLLLIFGFAYAIKDVIFPQGDSTLNEGQKAAAPAKDAQNRGNKAIVEDGKIRMAVIGDSLARGTGDDEGLGFVRRAANLLKDEGHDVQVLNNLGVNGLRTDALLKKLDEQGVQYVLQQSNFILLSIGANDLFQGGQVLQGEDPPTAEKLAAALPETSKRLQEILKKVKEINPNAQIAYIGLYNPFGNVKELEKPGNAVVAAWNDAAMSILNNEDNMTLVPTFDLFENHLDEYLSSDHFHPNGQGYQQMAVRIAQEYKGNKPAEGSAK</sequence>
<dbReference type="InterPro" id="IPR036514">
    <property type="entry name" value="SGNH_hydro_sf"/>
</dbReference>
<proteinExistence type="predicted"/>
<dbReference type="Pfam" id="PF13472">
    <property type="entry name" value="Lipase_GDSL_2"/>
    <property type="match status" value="1"/>
</dbReference>
<evidence type="ECO:0000313" key="4">
    <source>
        <dbReference type="Proteomes" id="UP000198538"/>
    </source>
</evidence>
<keyword evidence="1" id="KW-0472">Membrane</keyword>
<keyword evidence="4" id="KW-1185">Reference proteome</keyword>
<dbReference type="GO" id="GO:0004622">
    <property type="term" value="F:phosphatidylcholine lysophospholipase activity"/>
    <property type="evidence" value="ECO:0007669"/>
    <property type="project" value="TreeGrafter"/>
</dbReference>
<evidence type="ECO:0000313" key="3">
    <source>
        <dbReference type="EMBL" id="SCY25649.1"/>
    </source>
</evidence>
<dbReference type="PANTHER" id="PTHR30383:SF27">
    <property type="entry name" value="SPORE GERMINATION LIPASE LIPC"/>
    <property type="match status" value="1"/>
</dbReference>
<dbReference type="InterPro" id="IPR051532">
    <property type="entry name" value="Ester_Hydrolysis_Enzymes"/>
</dbReference>
<keyword evidence="1" id="KW-1133">Transmembrane helix</keyword>
<feature type="domain" description="SGNH hydrolase-type esterase" evidence="2">
    <location>
        <begin position="79"/>
        <end position="270"/>
    </location>
</feature>
<keyword evidence="1" id="KW-0812">Transmembrane</keyword>
<protein>
    <submittedName>
        <fullName evidence="3">Lysophospholipase L1</fullName>
    </submittedName>
</protein>
<gene>
    <name evidence="3" type="ORF">SAMN05720606_103274</name>
</gene>
<accession>A0A1G5EF89</accession>
<name>A0A1G5EF89_9BACL</name>
<dbReference type="InterPro" id="IPR013830">
    <property type="entry name" value="SGNH_hydro"/>
</dbReference>
<dbReference type="EMBL" id="FMVM01000003">
    <property type="protein sequence ID" value="SCY25649.1"/>
    <property type="molecule type" value="Genomic_DNA"/>
</dbReference>
<evidence type="ECO:0000259" key="2">
    <source>
        <dbReference type="Pfam" id="PF13472"/>
    </source>
</evidence>
<feature type="transmembrane region" description="Helical" evidence="1">
    <location>
        <begin position="12"/>
        <end position="36"/>
    </location>
</feature>
<reference evidence="4" key="1">
    <citation type="submission" date="2016-10" db="EMBL/GenBank/DDBJ databases">
        <authorList>
            <person name="Varghese N."/>
            <person name="Submissions S."/>
        </authorList>
    </citation>
    <scope>NUCLEOTIDE SEQUENCE [LARGE SCALE GENOMIC DNA]</scope>
    <source>
        <strain evidence="4">BL9</strain>
    </source>
</reference>
<dbReference type="STRING" id="582692.SAMN05720606_103274"/>
<dbReference type="PANTHER" id="PTHR30383">
    <property type="entry name" value="THIOESTERASE 1/PROTEASE 1/LYSOPHOSPHOLIPASE L1"/>
    <property type="match status" value="1"/>
</dbReference>
<dbReference type="AlphaFoldDB" id="A0A1G5EF89"/>
<evidence type="ECO:0000256" key="1">
    <source>
        <dbReference type="SAM" id="Phobius"/>
    </source>
</evidence>
<dbReference type="RefSeq" id="WP_090917070.1">
    <property type="nucleotide sequence ID" value="NZ_FMVM01000003.1"/>
</dbReference>
<dbReference type="Proteomes" id="UP000198538">
    <property type="component" value="Unassembled WGS sequence"/>
</dbReference>
<dbReference type="SUPFAM" id="SSF52266">
    <property type="entry name" value="SGNH hydrolase"/>
    <property type="match status" value="1"/>
</dbReference>